<organism evidence="2 3">
    <name type="scientific">Gillisia lutea</name>
    <dbReference type="NCBI Taxonomy" id="2909668"/>
    <lineage>
        <taxon>Bacteria</taxon>
        <taxon>Pseudomonadati</taxon>
        <taxon>Bacteroidota</taxon>
        <taxon>Flavobacteriia</taxon>
        <taxon>Flavobacteriales</taxon>
        <taxon>Flavobacteriaceae</taxon>
        <taxon>Gillisia</taxon>
    </lineage>
</organism>
<reference evidence="2" key="1">
    <citation type="submission" date="2022-01" db="EMBL/GenBank/DDBJ databases">
        <title>Gillisia lutea sp. nov., isolated from marine plastic residues from the Malvarosa beach (Valencia, Spain).</title>
        <authorList>
            <person name="Vidal-Verdu A."/>
            <person name="Molina-Menor E."/>
            <person name="Satari L."/>
            <person name="Pascual J."/>
            <person name="Pereto J."/>
            <person name="Porcar M."/>
        </authorList>
    </citation>
    <scope>NUCLEOTIDE SEQUENCE</scope>
    <source>
        <strain evidence="2">M10.2A</strain>
    </source>
</reference>
<evidence type="ECO:0000313" key="2">
    <source>
        <dbReference type="EMBL" id="MCF4101882.1"/>
    </source>
</evidence>
<dbReference type="SUPFAM" id="SSF55874">
    <property type="entry name" value="ATPase domain of HSP90 chaperone/DNA topoisomerase II/histidine kinase"/>
    <property type="match status" value="1"/>
</dbReference>
<dbReference type="PRINTS" id="PR00775">
    <property type="entry name" value="HEATSHOCK90"/>
</dbReference>
<keyword evidence="3" id="KW-1185">Reference proteome</keyword>
<keyword evidence="2" id="KW-0067">ATP-binding</keyword>
<evidence type="ECO:0000313" key="3">
    <source>
        <dbReference type="Proteomes" id="UP001179363"/>
    </source>
</evidence>
<dbReference type="Pfam" id="PF24391">
    <property type="entry name" value="HD-CE"/>
    <property type="match status" value="1"/>
</dbReference>
<dbReference type="GO" id="GO:0005524">
    <property type="term" value="F:ATP binding"/>
    <property type="evidence" value="ECO:0007669"/>
    <property type="project" value="UniProtKB-KW"/>
</dbReference>
<sequence>MIIPSEFKKILEKNQKLNGIVDYTLSQFGTILRENNLYFFEEYTDHGIQHVESVLESTVRITPAETIDSFLKEDSSSIAIYILGTILHDIGMHLTPAGFYKLISGENDDLRIIEIDLKTWKELWNDYLDEARRFGDNEKKKIFGNKDWIFRVPEIDNKDKLTGEDKKLIGEFIRRHHPRIAHEIGLKGFPVQDGYISFASELDFELRNLSGLLARSHGLNIRSLFYYLENKFQDTWSKPFNIEIIYLMVLLRISDYFQIDVSRTPNIIVKLKSFNSPVSQNEFFKHLDVKYVQPFNKDPETLVIHCEPRNSSIFIKLKELFSDIQMELDTSWAVLGEIYGKDSQEKQPKLAFRRIKANIDNTKEYSKKVNYIPEKIVFNVSNELPKLLIGPLYGNDPTYGVRELLQNAVDSCREREFLEGSKYKGEVKISFYQDEEEYFFKIDDNGLGMNLDIIKNFFLEVGSSLRKSAIWKKNFSNIEGHSKIQRSGKFGIGVLASFLIGNEIQLESRDSNSSKGLSFKTDLNSEQIEITRIDKDSVGTSITIKIKKEILNEFNESSYRFDKWYKQDNPKVTFIDKTDSFSKLGVKNKTPGFSDALSKIWREFKDVKYNKIIWTYDSKFCKGDSFYRKQSQKTGKFIVNGILIPEIKRFGFDEVSLPYISVFDFDGNLPLSLSRNNLDGGNIPFKKQLLIEIHNDIIAKLLCIELSLPTDLSEFESKTFYHPAIGSVDLILSKEGYILRNKFFIDKNSDKTLLHFLPKKKFNKLKDFDLKNAFMHISDPNDIAMSYYQSEANISNYNKGAKLYIDKLMYEKLFDDNYNRYAIGVKRDHKIIKSNENFVELAYKYKDAKEFELKELEENLKECNCIIESKLYDLKDHYREYTDASILKSLLDKYFMDFGVIPYKFSERKSKFSLAFQELEYYIKKYSA</sequence>
<dbReference type="InterPro" id="IPR036890">
    <property type="entry name" value="HATPase_C_sf"/>
</dbReference>
<name>A0ABS9EG91_9FLAO</name>
<dbReference type="InterPro" id="IPR056471">
    <property type="entry name" value="HD-CE"/>
</dbReference>
<dbReference type="Pfam" id="PF13589">
    <property type="entry name" value="HATPase_c_3"/>
    <property type="match status" value="1"/>
</dbReference>
<evidence type="ECO:0000259" key="1">
    <source>
        <dbReference type="Pfam" id="PF24391"/>
    </source>
</evidence>
<comment type="caution">
    <text evidence="2">The sequence shown here is derived from an EMBL/GenBank/DDBJ whole genome shotgun (WGS) entry which is preliminary data.</text>
</comment>
<protein>
    <submittedName>
        <fullName evidence="2">ATP-binding protein</fullName>
    </submittedName>
</protein>
<dbReference type="Gene3D" id="3.30.565.10">
    <property type="entry name" value="Histidine kinase-like ATPase, C-terminal domain"/>
    <property type="match status" value="1"/>
</dbReference>
<keyword evidence="2" id="KW-0547">Nucleotide-binding</keyword>
<gene>
    <name evidence="2" type="ORF">L1I30_09405</name>
</gene>
<proteinExistence type="predicted"/>
<accession>A0ABS9EG91</accession>
<feature type="domain" description="HD-CE" evidence="1">
    <location>
        <begin position="40"/>
        <end position="329"/>
    </location>
</feature>
<dbReference type="EMBL" id="JAKGTH010000008">
    <property type="protein sequence ID" value="MCF4101882.1"/>
    <property type="molecule type" value="Genomic_DNA"/>
</dbReference>
<dbReference type="InterPro" id="IPR020575">
    <property type="entry name" value="Hsp90_N"/>
</dbReference>
<dbReference type="Proteomes" id="UP001179363">
    <property type="component" value="Unassembled WGS sequence"/>
</dbReference>
<dbReference type="RefSeq" id="WP_236134025.1">
    <property type="nucleotide sequence ID" value="NZ_JAKGTH010000008.1"/>
</dbReference>